<evidence type="ECO:0000256" key="1">
    <source>
        <dbReference type="ARBA" id="ARBA00001946"/>
    </source>
</evidence>
<evidence type="ECO:0000256" key="5">
    <source>
        <dbReference type="ARBA" id="ARBA00022801"/>
    </source>
</evidence>
<comment type="caution">
    <text evidence="9">The sequence shown here is derived from an EMBL/GenBank/DDBJ whole genome shotgun (WGS) entry which is preliminary data.</text>
</comment>
<dbReference type="EMBL" id="JNAJ01000011">
    <property type="protein sequence ID" value="KGF92004.1"/>
    <property type="molecule type" value="Genomic_DNA"/>
</dbReference>
<dbReference type="GO" id="GO:0000287">
    <property type="term" value="F:magnesium ion binding"/>
    <property type="evidence" value="ECO:0007669"/>
    <property type="project" value="UniProtKB-UniRule"/>
</dbReference>
<reference evidence="10" key="1">
    <citation type="journal article" date="2014" name="Sci. Data">
        <title>Genomes of diverse isolates of the marine cyanobacterium Prochlorococcus.</title>
        <authorList>
            <person name="Biller S."/>
            <person name="Berube P."/>
            <person name="Thompson J."/>
            <person name="Kelly L."/>
            <person name="Roggensack S."/>
            <person name="Awad L."/>
            <person name="Roache-Johnson K."/>
            <person name="Ding H."/>
            <person name="Giovannoni S.J."/>
            <person name="Moore L.R."/>
            <person name="Chisholm S.W."/>
        </authorList>
    </citation>
    <scope>NUCLEOTIDE SEQUENCE [LARGE SCALE GENOMIC DNA]</scope>
</reference>
<dbReference type="PANTHER" id="PTHR37311:SF1">
    <property type="entry name" value="2-PHOSPHOSULFOLACTATE PHOSPHATASE-RELATED"/>
    <property type="match status" value="1"/>
</dbReference>
<dbReference type="GO" id="GO:0050532">
    <property type="term" value="F:2-phosphosulfolactate phosphatase activity"/>
    <property type="evidence" value="ECO:0007669"/>
    <property type="project" value="UniProtKB-UniRule"/>
</dbReference>
<protein>
    <recommendedName>
        <fullName evidence="4 8">Probable 2-phosphosulfolactate phosphatase</fullName>
        <ecNumber evidence="3 8">3.1.3.71</ecNumber>
    </recommendedName>
</protein>
<dbReference type="FunFam" id="3.90.1560.10:FF:000001">
    <property type="entry name" value="Probable 2-phosphosulfolactate phosphatase"/>
    <property type="match status" value="1"/>
</dbReference>
<comment type="cofactor">
    <cofactor evidence="1 8">
        <name>Mg(2+)</name>
        <dbReference type="ChEBI" id="CHEBI:18420"/>
    </cofactor>
</comment>
<dbReference type="GO" id="GO:0050545">
    <property type="term" value="F:sulfopyruvate decarboxylase activity"/>
    <property type="evidence" value="ECO:0007669"/>
    <property type="project" value="TreeGrafter"/>
</dbReference>
<keyword evidence="5 8" id="KW-0378">Hydrolase</keyword>
<dbReference type="SUPFAM" id="SSF142823">
    <property type="entry name" value="ComB-like"/>
    <property type="match status" value="1"/>
</dbReference>
<dbReference type="HAMAP" id="MF_00490">
    <property type="entry name" value="ComB"/>
    <property type="match status" value="1"/>
</dbReference>
<accession>A0A0A1ZUR5</accession>
<dbReference type="Gene3D" id="3.90.1560.10">
    <property type="entry name" value="ComB-like"/>
    <property type="match status" value="1"/>
</dbReference>
<evidence type="ECO:0000313" key="9">
    <source>
        <dbReference type="EMBL" id="KGF92004.1"/>
    </source>
</evidence>
<dbReference type="InterPro" id="IPR005238">
    <property type="entry name" value="ComB-like"/>
</dbReference>
<comment type="catalytic activity">
    <reaction evidence="7 8">
        <text>(2R)-O-phospho-3-sulfolactate + H2O = (2R)-3-sulfolactate + phosphate</text>
        <dbReference type="Rhea" id="RHEA:23416"/>
        <dbReference type="ChEBI" id="CHEBI:15377"/>
        <dbReference type="ChEBI" id="CHEBI:15597"/>
        <dbReference type="ChEBI" id="CHEBI:43474"/>
        <dbReference type="ChEBI" id="CHEBI:58738"/>
        <dbReference type="EC" id="3.1.3.71"/>
    </reaction>
</comment>
<dbReference type="InterPro" id="IPR036702">
    <property type="entry name" value="ComB-like_sf"/>
</dbReference>
<evidence type="ECO:0000256" key="4">
    <source>
        <dbReference type="ARBA" id="ARBA00021948"/>
    </source>
</evidence>
<sequence length="244" mass="26918">MTINLTYYHVANEVPEISPDVAVVIDVLRATTTISWALKNGADSIQVFADLDLLKKSAMNWNADEKLMLGERGGKKIEGFDLGNSPLSVTKKVVKGKRLFMSTTNGTKSLQKVQDANHLFAMGLPNRRAVAEKIISLKSENVLILGSGWEGSYSLEDSLAAGALASYLKAKYDYEVNILNDELQAALALWEFWKNDILKCLKTATHGKRLTSLGDYEEDFKCCSKLDCLEIVPAQVERGVIRAS</sequence>
<dbReference type="AlphaFoldDB" id="A0A0A1ZUR5"/>
<evidence type="ECO:0000256" key="8">
    <source>
        <dbReference type="HAMAP-Rule" id="MF_00490"/>
    </source>
</evidence>
<gene>
    <name evidence="8" type="primary">comB</name>
    <name evidence="9" type="ORF">EU93_0818</name>
</gene>
<dbReference type="NCBIfam" id="NF002053">
    <property type="entry name" value="PRK00886.1-2"/>
    <property type="match status" value="1"/>
</dbReference>
<proteinExistence type="inferred from homology"/>
<dbReference type="PANTHER" id="PTHR37311">
    <property type="entry name" value="2-PHOSPHOSULFOLACTATE PHOSPHATASE-RELATED"/>
    <property type="match status" value="1"/>
</dbReference>
<dbReference type="EC" id="3.1.3.71" evidence="3 8"/>
<evidence type="ECO:0000256" key="7">
    <source>
        <dbReference type="ARBA" id="ARBA00033711"/>
    </source>
</evidence>
<evidence type="ECO:0000313" key="10">
    <source>
        <dbReference type="Proteomes" id="UP000030491"/>
    </source>
</evidence>
<evidence type="ECO:0000256" key="3">
    <source>
        <dbReference type="ARBA" id="ARBA00012953"/>
    </source>
</evidence>
<keyword evidence="6 8" id="KW-0460">Magnesium</keyword>
<evidence type="ECO:0000256" key="6">
    <source>
        <dbReference type="ARBA" id="ARBA00022842"/>
    </source>
</evidence>
<name>A0A0A1ZUR5_PROMR</name>
<evidence type="ECO:0000256" key="2">
    <source>
        <dbReference type="ARBA" id="ARBA00009997"/>
    </source>
</evidence>
<organism evidence="9 10">
    <name type="scientific">Prochlorococcus marinus str. MIT 9116</name>
    <dbReference type="NCBI Taxonomy" id="167544"/>
    <lineage>
        <taxon>Bacteria</taxon>
        <taxon>Bacillati</taxon>
        <taxon>Cyanobacteriota</taxon>
        <taxon>Cyanophyceae</taxon>
        <taxon>Synechococcales</taxon>
        <taxon>Prochlorococcaceae</taxon>
        <taxon>Prochlorococcus</taxon>
    </lineage>
</organism>
<comment type="similarity">
    <text evidence="2 8">Belongs to the ComB family.</text>
</comment>
<dbReference type="Proteomes" id="UP000030491">
    <property type="component" value="Unassembled WGS sequence"/>
</dbReference>
<dbReference type="Pfam" id="PF04029">
    <property type="entry name" value="2-ph_phosp"/>
    <property type="match status" value="1"/>
</dbReference>